<dbReference type="AlphaFoldDB" id="A0A1E7YXA4"/>
<dbReference type="Proteomes" id="UP000244334">
    <property type="component" value="Unassembled WGS sequence"/>
</dbReference>
<evidence type="ECO:0000313" key="3">
    <source>
        <dbReference type="EMBL" id="RAP70311.1"/>
    </source>
</evidence>
<dbReference type="PIRSF" id="PIRSF004982">
    <property type="entry name" value="SlP"/>
    <property type="match status" value="1"/>
</dbReference>
<dbReference type="Proteomes" id="UP000243534">
    <property type="component" value="Unassembled WGS sequence"/>
</dbReference>
<evidence type="ECO:0000313" key="5">
    <source>
        <dbReference type="Proteomes" id="UP000244334"/>
    </source>
</evidence>
<reference evidence="2 4" key="1">
    <citation type="submission" date="2016-07" db="EMBL/GenBank/DDBJ databases">
        <authorList>
            <person name="Yuval B."/>
        </authorList>
    </citation>
    <scope>NUCLEOTIDE SEQUENCE [LARGE SCALE GENOMIC DNA]</scope>
    <source>
        <strain evidence="2 4">IL</strain>
    </source>
</reference>
<proteinExistence type="predicted"/>
<dbReference type="Pfam" id="PF03843">
    <property type="entry name" value="Slp"/>
    <property type="match status" value="1"/>
</dbReference>
<dbReference type="EMBL" id="MAYS01000441">
    <property type="protein sequence ID" value="OFC61140.1"/>
    <property type="molecule type" value="Genomic_DNA"/>
</dbReference>
<comment type="caution">
    <text evidence="2">The sequence shown here is derived from an EMBL/GenBank/DDBJ whole genome shotgun (WGS) entry which is preliminary data.</text>
</comment>
<dbReference type="InterPro" id="IPR004658">
    <property type="entry name" value="OMP_Slp"/>
</dbReference>
<gene>
    <name evidence="3" type="ORF">ACZ87_02885</name>
    <name evidence="2" type="ORF">BBW68_13450</name>
</gene>
<feature type="chain" id="PRO_5036307051" evidence="1">
    <location>
        <begin position="26"/>
        <end position="200"/>
    </location>
</feature>
<dbReference type="PROSITE" id="PS51257">
    <property type="entry name" value="PROKAR_LIPOPROTEIN"/>
    <property type="match status" value="1"/>
</dbReference>
<keyword evidence="5" id="KW-1185">Reference proteome</keyword>
<protein>
    <submittedName>
        <fullName evidence="3">Outer membrane lipo, Slp family protein</fullName>
    </submittedName>
</protein>
<dbReference type="OrthoDB" id="5295757at2"/>
<name>A0A1E7YXA4_9GAMM</name>
<accession>A0A1E7YXA4</accession>
<evidence type="ECO:0000256" key="1">
    <source>
        <dbReference type="SAM" id="SignalP"/>
    </source>
</evidence>
<dbReference type="NCBIfam" id="TIGR00752">
    <property type="entry name" value="slp"/>
    <property type="match status" value="1"/>
</dbReference>
<evidence type="ECO:0000313" key="2">
    <source>
        <dbReference type="EMBL" id="OFC61140.1"/>
    </source>
</evidence>
<evidence type="ECO:0000313" key="4">
    <source>
        <dbReference type="Proteomes" id="UP000243534"/>
    </source>
</evidence>
<dbReference type="RefSeq" id="WP_070135530.1">
    <property type="nucleotide sequence ID" value="NZ_LJAM02000385.1"/>
</dbReference>
<organism evidence="2 4">
    <name type="scientific">Candidatus Erwinia dacicola</name>
    <dbReference type="NCBI Taxonomy" id="252393"/>
    <lineage>
        <taxon>Bacteria</taxon>
        <taxon>Pseudomonadati</taxon>
        <taxon>Pseudomonadota</taxon>
        <taxon>Gammaproteobacteria</taxon>
        <taxon>Enterobacterales</taxon>
        <taxon>Erwiniaceae</taxon>
        <taxon>Erwinia</taxon>
    </lineage>
</organism>
<feature type="signal peptide" evidence="1">
    <location>
        <begin position="1"/>
        <end position="25"/>
    </location>
</feature>
<reference evidence="3 5" key="2">
    <citation type="submission" date="2018-04" db="EMBL/GenBank/DDBJ databases">
        <title>Genomes of the Obligate Erwinia dacicola and Facultative Enterobacter sp. OLF Endosymbionts of the Olive Fruit fly, Bactrocera oleae.</title>
        <authorList>
            <person name="Estes A.M."/>
            <person name="Hearn D.J."/>
            <person name="Agarwal S."/>
            <person name="Pierson E.A."/>
            <person name="Dunning-Hotopp J.C."/>
        </authorList>
    </citation>
    <scope>NUCLEOTIDE SEQUENCE [LARGE SCALE GENOMIC DNA]</scope>
    <source>
        <strain evidence="3 5">Oroville</strain>
    </source>
</reference>
<keyword evidence="1" id="KW-0732">Signal</keyword>
<sequence>MRKPSIWKLSGLLFASLLLSGCVTVPDSVKGTSPTPQQDLVRVLNAPELFVGQESRFGGKVIKVDNRNGMTRLEIAAMRLDDGARPILGSASIGRIFADVNGFLDPVDFNNQMVTVVGPIKGTEKGKIGEAQYSFVVVSVSVTGYQRWHMSQQIVTPPQPIDPWIWYGPGNDRHRGGYWGPAPWGYYNTGPAQVQTILTE</sequence>
<dbReference type="PANTHER" id="PTHR37530">
    <property type="entry name" value="OUTER MEMBRANE PROTEIN SLP"/>
    <property type="match status" value="1"/>
</dbReference>
<dbReference type="PANTHER" id="PTHR37530:SF1">
    <property type="entry name" value="OUTER MEMBRANE PROTEIN SLP"/>
    <property type="match status" value="1"/>
</dbReference>
<dbReference type="EMBL" id="LJAM02000385">
    <property type="protein sequence ID" value="RAP70311.1"/>
    <property type="molecule type" value="Genomic_DNA"/>
</dbReference>
<dbReference type="GO" id="GO:0019867">
    <property type="term" value="C:outer membrane"/>
    <property type="evidence" value="ECO:0007669"/>
    <property type="project" value="InterPro"/>
</dbReference>